<dbReference type="RefSeq" id="WP_340523751.1">
    <property type="nucleotide sequence ID" value="NZ_JBBLXS010000082.1"/>
</dbReference>
<evidence type="ECO:0000313" key="1">
    <source>
        <dbReference type="EMBL" id="MEK0184924.1"/>
    </source>
</evidence>
<evidence type="ECO:0000313" key="2">
    <source>
        <dbReference type="Proteomes" id="UP001384579"/>
    </source>
</evidence>
<dbReference type="InterPro" id="IPR036514">
    <property type="entry name" value="SGNH_hydro_sf"/>
</dbReference>
<keyword evidence="2" id="KW-1185">Reference proteome</keyword>
<protein>
    <submittedName>
        <fullName evidence="1">SGNH/GDSL hydrolase family protein</fullName>
    </submittedName>
</protein>
<proteinExistence type="predicted"/>
<dbReference type="EMBL" id="JBBLXS010000082">
    <property type="protein sequence ID" value="MEK0184924.1"/>
    <property type="molecule type" value="Genomic_DNA"/>
</dbReference>
<organism evidence="1 2">
    <name type="scientific">Microcoleus anatoxicus PTRS2</name>
    <dbReference type="NCBI Taxonomy" id="2705321"/>
    <lineage>
        <taxon>Bacteria</taxon>
        <taxon>Bacillati</taxon>
        <taxon>Cyanobacteriota</taxon>
        <taxon>Cyanophyceae</taxon>
        <taxon>Oscillatoriophycideae</taxon>
        <taxon>Oscillatoriales</taxon>
        <taxon>Microcoleaceae</taxon>
        <taxon>Microcoleus</taxon>
        <taxon>Microcoleus anatoxicus</taxon>
    </lineage>
</organism>
<name>A0ABU8YKL4_9CYAN</name>
<dbReference type="Proteomes" id="UP001384579">
    <property type="component" value="Unassembled WGS sequence"/>
</dbReference>
<gene>
    <name evidence="1" type="ORF">WMG39_08635</name>
</gene>
<accession>A0ABU8YKL4</accession>
<comment type="caution">
    <text evidence="1">The sequence shown here is derived from an EMBL/GenBank/DDBJ whole genome shotgun (WGS) entry which is preliminary data.</text>
</comment>
<dbReference type="Gene3D" id="3.40.50.1110">
    <property type="entry name" value="SGNH hydrolase"/>
    <property type="match status" value="1"/>
</dbReference>
<dbReference type="SUPFAM" id="SSF52266">
    <property type="entry name" value="SGNH hydrolase"/>
    <property type="match status" value="1"/>
</dbReference>
<keyword evidence="1" id="KW-0378">Hydrolase</keyword>
<sequence length="365" mass="40734">MKVALIILAVTAGLLLGIEVLLRVLLGFGNALIYIPDAECGYLLAPNQRVRRWGNRIEINEYSMRTGAIAPLPAPDTLRVLLLGDSVANGGWWTDRTDTISEIIARQLRLQMCPLSTNAQLHSKVNYYCNFEVLNCSANSWGPRNQLAYAKRFGLFGALVVVLLLNTDDLFASAPCSAVVGRDRAYPDRKPLMAIVQLLNRYLIPTVPREKLTTPVAPNEDKVGCNLEAIRQIKTAANLANIKFVLALTPKRHELGESGPNDWEVQARSRLAELVATEKITYIDFLPIFNSATELTIGLTKKTRFLPKIVVFFDKYSRRNRVFDPPCVSPVTSLYRDSIHLSPQGNQLVSQTISRQIVAFFDHKS</sequence>
<dbReference type="GO" id="GO:0016787">
    <property type="term" value="F:hydrolase activity"/>
    <property type="evidence" value="ECO:0007669"/>
    <property type="project" value="UniProtKB-KW"/>
</dbReference>
<reference evidence="1 2" key="1">
    <citation type="journal article" date="2020" name="Harmful Algae">
        <title>Molecular and morphological characterization of a novel dihydroanatoxin-a producing Microcoleus species (cyanobacteria) from the Russian River, California, USA.</title>
        <authorList>
            <person name="Conklin K.Y."/>
            <person name="Stancheva R."/>
            <person name="Otten T.G."/>
            <person name="Fadness R."/>
            <person name="Boyer G.L."/>
            <person name="Read B."/>
            <person name="Zhang X."/>
            <person name="Sheath R.G."/>
        </authorList>
    </citation>
    <scope>NUCLEOTIDE SEQUENCE [LARGE SCALE GENOMIC DNA]</scope>
    <source>
        <strain evidence="1 2">PTRS2</strain>
    </source>
</reference>